<feature type="transmembrane region" description="Helical" evidence="1">
    <location>
        <begin position="161"/>
        <end position="180"/>
    </location>
</feature>
<dbReference type="OrthoDB" id="21325at2"/>
<keyword evidence="1" id="KW-0812">Transmembrane</keyword>
<organism evidence="2">
    <name type="scientific">Solibacter usitatus (strain Ellin6076)</name>
    <dbReference type="NCBI Taxonomy" id="234267"/>
    <lineage>
        <taxon>Bacteria</taxon>
        <taxon>Pseudomonadati</taxon>
        <taxon>Acidobacteriota</taxon>
        <taxon>Terriglobia</taxon>
        <taxon>Bryobacterales</taxon>
        <taxon>Solibacteraceae</taxon>
        <taxon>Candidatus Solibacter</taxon>
    </lineage>
</organism>
<feature type="transmembrane region" description="Helical" evidence="1">
    <location>
        <begin position="102"/>
        <end position="123"/>
    </location>
</feature>
<feature type="transmembrane region" description="Helical" evidence="1">
    <location>
        <begin position="129"/>
        <end position="149"/>
    </location>
</feature>
<keyword evidence="1" id="KW-0472">Membrane</keyword>
<feature type="transmembrane region" description="Helical" evidence="1">
    <location>
        <begin position="186"/>
        <end position="204"/>
    </location>
</feature>
<dbReference type="EMBL" id="CP000473">
    <property type="protein sequence ID" value="ABJ85809.1"/>
    <property type="molecule type" value="Genomic_DNA"/>
</dbReference>
<reference evidence="2" key="1">
    <citation type="submission" date="2006-10" db="EMBL/GenBank/DDBJ databases">
        <title>Complete sequence of Solibacter usitatus Ellin6076.</title>
        <authorList>
            <consortium name="US DOE Joint Genome Institute"/>
            <person name="Copeland A."/>
            <person name="Lucas S."/>
            <person name="Lapidus A."/>
            <person name="Barry K."/>
            <person name="Detter J.C."/>
            <person name="Glavina del Rio T."/>
            <person name="Hammon N."/>
            <person name="Israni S."/>
            <person name="Dalin E."/>
            <person name="Tice H."/>
            <person name="Pitluck S."/>
            <person name="Thompson L.S."/>
            <person name="Brettin T."/>
            <person name="Bruce D."/>
            <person name="Han C."/>
            <person name="Tapia R."/>
            <person name="Gilna P."/>
            <person name="Schmutz J."/>
            <person name="Larimer F."/>
            <person name="Land M."/>
            <person name="Hauser L."/>
            <person name="Kyrpides N."/>
            <person name="Mikhailova N."/>
            <person name="Janssen P.H."/>
            <person name="Kuske C.R."/>
            <person name="Richardson P."/>
        </authorList>
    </citation>
    <scope>NUCLEOTIDE SEQUENCE</scope>
    <source>
        <strain evidence="2">Ellin6076</strain>
    </source>
</reference>
<dbReference type="eggNOG" id="ENOG502Z7VW">
    <property type="taxonomic scope" value="Bacteria"/>
</dbReference>
<evidence type="ECO:0000313" key="2">
    <source>
        <dbReference type="EMBL" id="ABJ85809.1"/>
    </source>
</evidence>
<dbReference type="InParanoid" id="Q01X06"/>
<protein>
    <submittedName>
        <fullName evidence="2">Uncharacterized protein</fullName>
    </submittedName>
</protein>
<accession>Q01X06</accession>
<keyword evidence="1" id="KW-1133">Transmembrane helix</keyword>
<sequence>MTPAGSYCGLLPLVGAFVSAHYCRRFTSQIEHRWQALSAGVAVAYVFVNVIPELEEHRPIVAGTAMAMLLDAEKKVYLWALTGFIAFAALSRLRLIQRSSRIAYWGVMAGWGTYMLLIGYLLLHREDSTMLSLWLFAFAMGLHIFMLDTQLAERYEGVYEPWGRCLLLTCLLVGWAMGVVDALPDSLTSRLFALVAGGVIITSAHEEIAVEKSGRFWWFVCGAGVYASVLMLT</sequence>
<feature type="transmembrane region" description="Helical" evidence="1">
    <location>
        <begin position="216"/>
        <end position="232"/>
    </location>
</feature>
<feature type="transmembrane region" description="Helical" evidence="1">
    <location>
        <begin position="76"/>
        <end position="95"/>
    </location>
</feature>
<dbReference type="STRING" id="234267.Acid_4850"/>
<dbReference type="AlphaFoldDB" id="Q01X06"/>
<dbReference type="KEGG" id="sus:Acid_4850"/>
<name>Q01X06_SOLUE</name>
<dbReference type="HOGENOM" id="CLU_078139_1_0_0"/>
<evidence type="ECO:0000256" key="1">
    <source>
        <dbReference type="SAM" id="Phobius"/>
    </source>
</evidence>
<gene>
    <name evidence="2" type="ordered locus">Acid_4850</name>
</gene>
<proteinExistence type="predicted"/>